<reference evidence="8" key="2">
    <citation type="journal article" date="2007" name="Science">
        <title>Draft genome sequence of the sexually transmitted pathogen Trichomonas vaginalis.</title>
        <authorList>
            <person name="Carlton J.M."/>
            <person name="Hirt R.P."/>
            <person name="Silva J.C."/>
            <person name="Delcher A.L."/>
            <person name="Schatz M."/>
            <person name="Zhao Q."/>
            <person name="Wortman J.R."/>
            <person name="Bidwell S.L."/>
            <person name="Alsmark U.C.M."/>
            <person name="Besteiro S."/>
            <person name="Sicheritz-Ponten T."/>
            <person name="Noel C.J."/>
            <person name="Dacks J.B."/>
            <person name="Foster P.G."/>
            <person name="Simillion C."/>
            <person name="Van de Peer Y."/>
            <person name="Miranda-Saavedra D."/>
            <person name="Barton G.J."/>
            <person name="Westrop G.D."/>
            <person name="Mueller S."/>
            <person name="Dessi D."/>
            <person name="Fiori P.L."/>
            <person name="Ren Q."/>
            <person name="Paulsen I."/>
            <person name="Zhang H."/>
            <person name="Bastida-Corcuera F.D."/>
            <person name="Simoes-Barbosa A."/>
            <person name="Brown M.T."/>
            <person name="Hayes R.D."/>
            <person name="Mukherjee M."/>
            <person name="Okumura C.Y."/>
            <person name="Schneider R."/>
            <person name="Smith A.J."/>
            <person name="Vanacova S."/>
            <person name="Villalvazo M."/>
            <person name="Haas B.J."/>
            <person name="Pertea M."/>
            <person name="Feldblyum T.V."/>
            <person name="Utterback T.R."/>
            <person name="Shu C.L."/>
            <person name="Osoegawa K."/>
            <person name="de Jong P.J."/>
            <person name="Hrdy I."/>
            <person name="Horvathova L."/>
            <person name="Zubacova Z."/>
            <person name="Dolezal P."/>
            <person name="Malik S.B."/>
            <person name="Logsdon J.M. Jr."/>
            <person name="Henze K."/>
            <person name="Gupta A."/>
            <person name="Wang C.C."/>
            <person name="Dunne R.L."/>
            <person name="Upcroft J.A."/>
            <person name="Upcroft P."/>
            <person name="White O."/>
            <person name="Salzberg S.L."/>
            <person name="Tang P."/>
            <person name="Chiu C.-H."/>
            <person name="Lee Y.-S."/>
            <person name="Embley T.M."/>
            <person name="Coombs G.H."/>
            <person name="Mottram J.C."/>
            <person name="Tachezy J."/>
            <person name="Fraser-Liggett C.M."/>
            <person name="Johnson P.J."/>
        </authorList>
    </citation>
    <scope>NUCLEOTIDE SEQUENCE [LARGE SCALE GENOMIC DNA]</scope>
    <source>
        <strain evidence="8">G3</strain>
    </source>
</reference>
<name>A2GM06_TRIV3</name>
<reference evidence="8" key="1">
    <citation type="submission" date="2006-10" db="EMBL/GenBank/DDBJ databases">
        <authorList>
            <person name="Amadeo P."/>
            <person name="Zhao Q."/>
            <person name="Wortman J."/>
            <person name="Fraser-Liggett C."/>
            <person name="Carlton J."/>
        </authorList>
    </citation>
    <scope>NUCLEOTIDE SEQUENCE</scope>
    <source>
        <strain evidence="8">G3</strain>
    </source>
</reference>
<comment type="subcellular location">
    <subcellularLocation>
        <location evidence="1">Cytoplasm</location>
    </subcellularLocation>
</comment>
<dbReference type="Pfam" id="PF13639">
    <property type="entry name" value="zf-RING_2"/>
    <property type="match status" value="1"/>
</dbReference>
<dbReference type="SMART" id="SM00184">
    <property type="entry name" value="RING"/>
    <property type="match status" value="1"/>
</dbReference>
<dbReference type="AlphaFoldDB" id="A2GM06"/>
<dbReference type="InterPro" id="IPR013083">
    <property type="entry name" value="Znf_RING/FYVE/PHD"/>
</dbReference>
<evidence type="ECO:0000256" key="2">
    <source>
        <dbReference type="ARBA" id="ARBA00022490"/>
    </source>
</evidence>
<accession>A2GM06</accession>
<evidence type="ECO:0000259" key="7">
    <source>
        <dbReference type="PROSITE" id="PS50089"/>
    </source>
</evidence>
<dbReference type="PANTHER" id="PTHR12983:SF9">
    <property type="entry name" value="E3 UBIQUITIN-PROTEIN LIGASE RNF10"/>
    <property type="match status" value="1"/>
</dbReference>
<dbReference type="FunCoup" id="A2GM06">
    <property type="interactions" value="360"/>
</dbReference>
<dbReference type="GO" id="GO:0008270">
    <property type="term" value="F:zinc ion binding"/>
    <property type="evidence" value="ECO:0007669"/>
    <property type="project" value="UniProtKB-KW"/>
</dbReference>
<dbReference type="eggNOG" id="KOG2164">
    <property type="taxonomic scope" value="Eukaryota"/>
</dbReference>
<dbReference type="Proteomes" id="UP000001542">
    <property type="component" value="Unassembled WGS sequence"/>
</dbReference>
<evidence type="ECO:0000256" key="1">
    <source>
        <dbReference type="ARBA" id="ARBA00004496"/>
    </source>
</evidence>
<gene>
    <name evidence="8" type="ORF">TVAG_257890</name>
</gene>
<feature type="non-terminal residue" evidence="8">
    <location>
        <position position="310"/>
    </location>
</feature>
<evidence type="ECO:0000313" key="8">
    <source>
        <dbReference type="EMBL" id="EAX81811.1"/>
    </source>
</evidence>
<dbReference type="SUPFAM" id="SSF57850">
    <property type="entry name" value="RING/U-box"/>
    <property type="match status" value="1"/>
</dbReference>
<protein>
    <recommendedName>
        <fullName evidence="7">RING-type domain-containing protein</fullName>
    </recommendedName>
</protein>
<dbReference type="PROSITE" id="PS50089">
    <property type="entry name" value="ZF_RING_2"/>
    <property type="match status" value="1"/>
</dbReference>
<keyword evidence="2" id="KW-0963">Cytoplasm</keyword>
<dbReference type="Gene3D" id="3.30.40.10">
    <property type="entry name" value="Zinc/RING finger domain, C3HC4 (zinc finger)"/>
    <property type="match status" value="1"/>
</dbReference>
<evidence type="ECO:0000256" key="5">
    <source>
        <dbReference type="ARBA" id="ARBA00022833"/>
    </source>
</evidence>
<evidence type="ECO:0000313" key="9">
    <source>
        <dbReference type="Proteomes" id="UP000001542"/>
    </source>
</evidence>
<dbReference type="PROSITE" id="PS00518">
    <property type="entry name" value="ZF_RING_1"/>
    <property type="match status" value="1"/>
</dbReference>
<dbReference type="OrthoDB" id="302966at2759"/>
<evidence type="ECO:0000256" key="4">
    <source>
        <dbReference type="ARBA" id="ARBA00022771"/>
    </source>
</evidence>
<keyword evidence="9" id="KW-1185">Reference proteome</keyword>
<dbReference type="GO" id="GO:0005737">
    <property type="term" value="C:cytoplasm"/>
    <property type="evidence" value="ECO:0007669"/>
    <property type="project" value="UniProtKB-SubCell"/>
</dbReference>
<dbReference type="EMBL" id="DS117231">
    <property type="protein sequence ID" value="EAX81811.1"/>
    <property type="molecule type" value="Genomic_DNA"/>
</dbReference>
<sequence>MKKKAPKSLAHAKFVYKVSTDGSDPECNYNKIKKQIQESVFNKNAIFSVISCESNEYVCPICQFKPAAARITLCGHIFCADCLAMHFEHSKVPSCPVCGEEITPSNVFRADVQYFTRNDKLIFQKISRSIYSCCHLAEKTSEPIDSVPFASSKSSLYSKFSIADKNYVENIIKKELKELDAQKEIYSKPQYYDENKLSYIIQIIEEVSHEHIPNTETPIVQLDHSDTFYQFYQEDHGLLVFLDVFSTDSLEAEYGSLKDAPYTIEAMPIRKYSTVVNDTFRRMTKSLNYLQRKTNIELVIADLSEYVSLP</sequence>
<keyword evidence="5" id="KW-0862">Zinc</keyword>
<dbReference type="InterPro" id="IPR017907">
    <property type="entry name" value="Znf_RING_CS"/>
</dbReference>
<dbReference type="InterPro" id="IPR039739">
    <property type="entry name" value="MAG2/RNF10"/>
</dbReference>
<feature type="domain" description="RING-type" evidence="7">
    <location>
        <begin position="59"/>
        <end position="98"/>
    </location>
</feature>
<dbReference type="FunFam" id="3.30.40.10:FF:001453">
    <property type="entry name" value="Uncharacterized protein"/>
    <property type="match status" value="1"/>
</dbReference>
<dbReference type="InParanoid" id="A2GM06"/>
<evidence type="ECO:0000256" key="6">
    <source>
        <dbReference type="PROSITE-ProRule" id="PRU00175"/>
    </source>
</evidence>
<dbReference type="InterPro" id="IPR001841">
    <property type="entry name" value="Znf_RING"/>
</dbReference>
<keyword evidence="3" id="KW-0479">Metal-binding</keyword>
<proteinExistence type="predicted"/>
<keyword evidence="4 6" id="KW-0863">Zinc-finger</keyword>
<evidence type="ECO:0000256" key="3">
    <source>
        <dbReference type="ARBA" id="ARBA00022723"/>
    </source>
</evidence>
<dbReference type="GO" id="GO:0045944">
    <property type="term" value="P:positive regulation of transcription by RNA polymerase II"/>
    <property type="evidence" value="ECO:0000318"/>
    <property type="project" value="GO_Central"/>
</dbReference>
<dbReference type="KEGG" id="tva:4739439"/>
<dbReference type="VEuPathDB" id="TrichDB:TVAG_257890"/>
<dbReference type="STRING" id="5722.A2GM06"/>
<dbReference type="VEuPathDB" id="TrichDB:TVAGG3_0456700"/>
<organism evidence="8 9">
    <name type="scientific">Trichomonas vaginalis (strain ATCC PRA-98 / G3)</name>
    <dbReference type="NCBI Taxonomy" id="412133"/>
    <lineage>
        <taxon>Eukaryota</taxon>
        <taxon>Metamonada</taxon>
        <taxon>Parabasalia</taxon>
        <taxon>Trichomonadida</taxon>
        <taxon>Trichomonadidae</taxon>
        <taxon>Trichomonas</taxon>
    </lineage>
</organism>
<dbReference type="GO" id="GO:0000976">
    <property type="term" value="F:transcription cis-regulatory region binding"/>
    <property type="evidence" value="ECO:0000318"/>
    <property type="project" value="GO_Central"/>
</dbReference>
<dbReference type="PANTHER" id="PTHR12983">
    <property type="entry name" value="RING FINGER 10 FAMILY MEMBER"/>
    <property type="match status" value="1"/>
</dbReference>